<dbReference type="PANTHER" id="PTHR10229">
    <property type="entry name" value="GTP-BINDING PROTEIN HFLX"/>
    <property type="match status" value="1"/>
</dbReference>
<dbReference type="InterPro" id="IPR032305">
    <property type="entry name" value="GTP-bd_M"/>
</dbReference>
<dbReference type="InterPro" id="IPR025121">
    <property type="entry name" value="GTPase_HflX_N"/>
</dbReference>
<dbReference type="Pfam" id="PF16360">
    <property type="entry name" value="GTP-bdg_M"/>
    <property type="match status" value="1"/>
</dbReference>
<evidence type="ECO:0000259" key="5">
    <source>
        <dbReference type="PROSITE" id="PS51705"/>
    </source>
</evidence>
<dbReference type="PANTHER" id="PTHR10229:SF0">
    <property type="entry name" value="GTP-BINDING PROTEIN 6-RELATED"/>
    <property type="match status" value="1"/>
</dbReference>
<dbReference type="GO" id="GO:0005737">
    <property type="term" value="C:cytoplasm"/>
    <property type="evidence" value="ECO:0007669"/>
    <property type="project" value="TreeGrafter"/>
</dbReference>
<accession>A0A023EX70</accession>
<dbReference type="FunFam" id="3.40.50.300:FF:000886">
    <property type="entry name" value="Putative GTP-binding protein 6"/>
    <property type="match status" value="1"/>
</dbReference>
<dbReference type="Gene3D" id="3.40.50.11060">
    <property type="entry name" value="GTPase HflX, N-terminal domain"/>
    <property type="match status" value="1"/>
</dbReference>
<dbReference type="InterPro" id="IPR027417">
    <property type="entry name" value="P-loop_NTPase"/>
</dbReference>
<evidence type="ECO:0000256" key="1">
    <source>
        <dbReference type="ARBA" id="ARBA00022723"/>
    </source>
</evidence>
<dbReference type="SUPFAM" id="SSF52540">
    <property type="entry name" value="P-loop containing nucleoside triphosphate hydrolases"/>
    <property type="match status" value="1"/>
</dbReference>
<evidence type="ECO:0000256" key="2">
    <source>
        <dbReference type="ARBA" id="ARBA00022741"/>
    </source>
</evidence>
<protein>
    <recommendedName>
        <fullName evidence="5">Hflx-type G domain-containing protein</fullName>
    </recommendedName>
</protein>
<dbReference type="InterPro" id="IPR042108">
    <property type="entry name" value="GTPase_HflX_N_sf"/>
</dbReference>
<dbReference type="EMBL" id="GBBI01004930">
    <property type="protein sequence ID" value="JAC13782.1"/>
    <property type="molecule type" value="mRNA"/>
</dbReference>
<dbReference type="GO" id="GO:0046872">
    <property type="term" value="F:metal ion binding"/>
    <property type="evidence" value="ECO:0007669"/>
    <property type="project" value="UniProtKB-KW"/>
</dbReference>
<feature type="domain" description="Hflx-type G" evidence="5">
    <location>
        <begin position="276"/>
        <end position="439"/>
    </location>
</feature>
<dbReference type="GO" id="GO:0043022">
    <property type="term" value="F:ribosome binding"/>
    <property type="evidence" value="ECO:0007669"/>
    <property type="project" value="TreeGrafter"/>
</dbReference>
<dbReference type="PROSITE" id="PS51705">
    <property type="entry name" value="G_HFLX"/>
    <property type="match status" value="1"/>
</dbReference>
<dbReference type="InterPro" id="IPR016496">
    <property type="entry name" value="GTPase_HflX"/>
</dbReference>
<evidence type="ECO:0000256" key="4">
    <source>
        <dbReference type="ARBA" id="ARBA00023134"/>
    </source>
</evidence>
<keyword evidence="1" id="KW-0479">Metal-binding</keyword>
<evidence type="ECO:0000313" key="6">
    <source>
        <dbReference type="EMBL" id="JAC13782.1"/>
    </source>
</evidence>
<dbReference type="Pfam" id="PF01926">
    <property type="entry name" value="MMR_HSR1"/>
    <property type="match status" value="1"/>
</dbReference>
<proteinExistence type="evidence at transcript level"/>
<dbReference type="Gene3D" id="3.40.50.300">
    <property type="entry name" value="P-loop containing nucleotide triphosphate hydrolases"/>
    <property type="match status" value="1"/>
</dbReference>
<dbReference type="InterPro" id="IPR030394">
    <property type="entry name" value="G_HFLX_dom"/>
</dbReference>
<keyword evidence="3" id="KW-0460">Magnesium</keyword>
<dbReference type="AlphaFoldDB" id="A0A023EX70"/>
<dbReference type="NCBIfam" id="TIGR03156">
    <property type="entry name" value="GTP_HflX"/>
    <property type="match status" value="1"/>
</dbReference>
<dbReference type="CDD" id="cd01878">
    <property type="entry name" value="HflX"/>
    <property type="match status" value="1"/>
</dbReference>
<reference evidence="6" key="1">
    <citation type="journal article" date="2014" name="PLoS Negl. Trop. Dis.">
        <title>An updated insight into the Sialotranscriptome of Triatoma infestans: developmental stage and geographic variations.</title>
        <authorList>
            <person name="Schwarz A."/>
            <person name="Medrano-Mercado N."/>
            <person name="Schaub G.A."/>
            <person name="Struchiner C.J."/>
            <person name="Bargues M.D."/>
            <person name="Levy M.Z."/>
            <person name="Ribeiro J.M."/>
        </authorList>
    </citation>
    <scope>NUCLEOTIDE SEQUENCE</scope>
    <source>
        <strain evidence="6">Chile</strain>
        <tissue evidence="6">Salivary glands</tissue>
    </source>
</reference>
<keyword evidence="2" id="KW-0547">Nucleotide-binding</keyword>
<dbReference type="InterPro" id="IPR006073">
    <property type="entry name" value="GTP-bd"/>
</dbReference>
<feature type="non-terminal residue" evidence="6">
    <location>
        <position position="1"/>
    </location>
</feature>
<dbReference type="GO" id="GO:0005525">
    <property type="term" value="F:GTP binding"/>
    <property type="evidence" value="ECO:0007669"/>
    <property type="project" value="UniProtKB-KW"/>
</dbReference>
<organism evidence="6">
    <name type="scientific">Triatoma infestans</name>
    <name type="common">Assassin bug</name>
    <dbReference type="NCBI Taxonomy" id="30076"/>
    <lineage>
        <taxon>Eukaryota</taxon>
        <taxon>Metazoa</taxon>
        <taxon>Ecdysozoa</taxon>
        <taxon>Arthropoda</taxon>
        <taxon>Hexapoda</taxon>
        <taxon>Insecta</taxon>
        <taxon>Pterygota</taxon>
        <taxon>Neoptera</taxon>
        <taxon>Paraneoptera</taxon>
        <taxon>Hemiptera</taxon>
        <taxon>Heteroptera</taxon>
        <taxon>Panheteroptera</taxon>
        <taxon>Cimicomorpha</taxon>
        <taxon>Reduviidae</taxon>
        <taxon>Triatominae</taxon>
        <taxon>Triatoma</taxon>
    </lineage>
</organism>
<name>A0A023EX70_TRIIF</name>
<dbReference type="Pfam" id="PF13167">
    <property type="entry name" value="GTP-bdg_N"/>
    <property type="match status" value="1"/>
</dbReference>
<keyword evidence="4" id="KW-0342">GTP-binding</keyword>
<sequence>IVCIRPFLTSVNNSWCRKLKVSYIINKKLLIRNLYLTNYKYCANRAKENDVDIKLEDIVKEDSHKNLVPRSLRLVGMPHQVGIVQPRIKRRKEKTFITSPQLQLEEGISLIKTLPGWKLIDSKIISLASLEKKTFFNTGQLESVKEWLLNEVFTALFINTKSLKLEQILFLEQYFRIPVFDRYSIIINIFREHAHTKEAKLQVALAEIPYISSRIRGIHENEASISKNVGIGSSETFIDKRFQILNDQKKKIIKAIGDLRKKRELLRNKRRTLQFPMIAVVGYTNAGKTSLIKSLTKETSLKPEDKLFSTLDVTAHAVELPHNIKALLIDTIGFITDIPTDLFEPFVVTLEDALMADVIIHVKDVSHPDHVAQELHVIEILKKLNISHNTIQNIITVGNKCDKKQISEEGSNVHLVSCQTQCGIEDLKEIIARAIIKAKDMMKIRIKVKNGGVEYQWLLKESAVSEITVDENPQYVLLDVFITKPKFNKFKNEFT</sequence>
<evidence type="ECO:0000256" key="3">
    <source>
        <dbReference type="ARBA" id="ARBA00022842"/>
    </source>
</evidence>